<accession>A0A2T7EA35</accession>
<dbReference type="AlphaFoldDB" id="A0A2T7EA35"/>
<organism evidence="1 2">
    <name type="scientific">Panicum hallii var. hallii</name>
    <dbReference type="NCBI Taxonomy" id="1504633"/>
    <lineage>
        <taxon>Eukaryota</taxon>
        <taxon>Viridiplantae</taxon>
        <taxon>Streptophyta</taxon>
        <taxon>Embryophyta</taxon>
        <taxon>Tracheophyta</taxon>
        <taxon>Spermatophyta</taxon>
        <taxon>Magnoliopsida</taxon>
        <taxon>Liliopsida</taxon>
        <taxon>Poales</taxon>
        <taxon>Poaceae</taxon>
        <taxon>PACMAD clade</taxon>
        <taxon>Panicoideae</taxon>
        <taxon>Panicodae</taxon>
        <taxon>Paniceae</taxon>
        <taxon>Panicinae</taxon>
        <taxon>Panicum</taxon>
        <taxon>Panicum sect. Panicum</taxon>
    </lineage>
</organism>
<reference evidence="1 2" key="1">
    <citation type="submission" date="2018-04" db="EMBL/GenBank/DDBJ databases">
        <title>WGS assembly of Panicum hallii var. hallii HAL2.</title>
        <authorList>
            <person name="Lovell J."/>
            <person name="Jenkins J."/>
            <person name="Lowry D."/>
            <person name="Mamidi S."/>
            <person name="Sreedasyam A."/>
            <person name="Weng X."/>
            <person name="Barry K."/>
            <person name="Bonette J."/>
            <person name="Campitelli B."/>
            <person name="Daum C."/>
            <person name="Gordon S."/>
            <person name="Gould B."/>
            <person name="Lipzen A."/>
            <person name="MacQueen A."/>
            <person name="Palacio-Mejia J."/>
            <person name="Plott C."/>
            <person name="Shakirov E."/>
            <person name="Shu S."/>
            <person name="Yoshinaga Y."/>
            <person name="Zane M."/>
            <person name="Rokhsar D."/>
            <person name="Grimwood J."/>
            <person name="Schmutz J."/>
            <person name="Juenger T."/>
        </authorList>
    </citation>
    <scope>NUCLEOTIDE SEQUENCE [LARGE SCALE GENOMIC DNA]</scope>
    <source>
        <strain evidence="2">cv. HAL2</strain>
    </source>
</reference>
<keyword evidence="2" id="KW-1185">Reference proteome</keyword>
<protein>
    <submittedName>
        <fullName evidence="1">Uncharacterized protein</fullName>
    </submittedName>
</protein>
<sequence>MSYVWYRSSTSCTTISSSRWTMREVASEKEEAGKLQEVLNCSSSVQVGVDDAAGSCESISGGSDWTSGERLNLWSLRIDLRRVARTPAAANRADRPPAAPI</sequence>
<gene>
    <name evidence="1" type="ORF">GQ55_3G161800</name>
</gene>
<dbReference type="Proteomes" id="UP000244336">
    <property type="component" value="Chromosome 3"/>
</dbReference>
<dbReference type="EMBL" id="CM009751">
    <property type="protein sequence ID" value="PUZ64676.1"/>
    <property type="molecule type" value="Genomic_DNA"/>
</dbReference>
<name>A0A2T7EA35_9POAL</name>
<proteinExistence type="predicted"/>
<dbReference type="Gramene" id="PUZ64676">
    <property type="protein sequence ID" value="PUZ64676"/>
    <property type="gene ID" value="GQ55_3G161800"/>
</dbReference>
<evidence type="ECO:0000313" key="1">
    <source>
        <dbReference type="EMBL" id="PUZ64676.1"/>
    </source>
</evidence>
<evidence type="ECO:0000313" key="2">
    <source>
        <dbReference type="Proteomes" id="UP000244336"/>
    </source>
</evidence>